<evidence type="ECO:0000313" key="3">
    <source>
        <dbReference type="Proteomes" id="UP001183388"/>
    </source>
</evidence>
<protein>
    <submittedName>
        <fullName evidence="2">Ankyrin repeat domain-containing protein</fullName>
    </submittedName>
</protein>
<reference evidence="3" key="1">
    <citation type="submission" date="2023-07" db="EMBL/GenBank/DDBJ databases">
        <title>30 novel species of actinomycetes from the DSMZ collection.</title>
        <authorList>
            <person name="Nouioui I."/>
        </authorList>
    </citation>
    <scope>NUCLEOTIDE SEQUENCE [LARGE SCALE GENOMIC DNA]</scope>
    <source>
        <strain evidence="3">DSM 44917</strain>
    </source>
</reference>
<dbReference type="Proteomes" id="UP001183388">
    <property type="component" value="Unassembled WGS sequence"/>
</dbReference>
<dbReference type="PROSITE" id="PS50088">
    <property type="entry name" value="ANK_REPEAT"/>
    <property type="match status" value="1"/>
</dbReference>
<dbReference type="Gene3D" id="1.25.40.20">
    <property type="entry name" value="Ankyrin repeat-containing domain"/>
    <property type="match status" value="1"/>
</dbReference>
<dbReference type="InterPro" id="IPR036770">
    <property type="entry name" value="Ankyrin_rpt-contain_sf"/>
</dbReference>
<dbReference type="EMBL" id="JAVREN010000017">
    <property type="protein sequence ID" value="MDT0307984.1"/>
    <property type="molecule type" value="Genomic_DNA"/>
</dbReference>
<dbReference type="RefSeq" id="WP_311630939.1">
    <property type="nucleotide sequence ID" value="NZ_JAVREN010000017.1"/>
</dbReference>
<dbReference type="SMART" id="SM00248">
    <property type="entry name" value="ANK"/>
    <property type="match status" value="2"/>
</dbReference>
<dbReference type="InterPro" id="IPR002110">
    <property type="entry name" value="Ankyrin_rpt"/>
</dbReference>
<evidence type="ECO:0000313" key="2">
    <source>
        <dbReference type="EMBL" id="MDT0307984.1"/>
    </source>
</evidence>
<keyword evidence="3" id="KW-1185">Reference proteome</keyword>
<dbReference type="SUPFAM" id="SSF48403">
    <property type="entry name" value="Ankyrin repeat"/>
    <property type="match status" value="1"/>
</dbReference>
<organism evidence="2 3">
    <name type="scientific">Streptomyces boetiae</name>
    <dbReference type="NCBI Taxonomy" id="3075541"/>
    <lineage>
        <taxon>Bacteria</taxon>
        <taxon>Bacillati</taxon>
        <taxon>Actinomycetota</taxon>
        <taxon>Actinomycetes</taxon>
        <taxon>Kitasatosporales</taxon>
        <taxon>Streptomycetaceae</taxon>
        <taxon>Streptomyces</taxon>
    </lineage>
</organism>
<gene>
    <name evidence="2" type="ORF">RM780_13555</name>
</gene>
<name>A0ABU2L8T4_9ACTN</name>
<keyword evidence="1" id="KW-0040">ANK repeat</keyword>
<sequence>MPADFSSAHRAVESGDLDALGMLLDAGADVHDEHDGLSLLHHALDLAFHSDEEYGEAEIELVAFLLARGADPTRRSGGGTGVSAEHVAFVAGADRILEMFAAWKRERGI</sequence>
<comment type="caution">
    <text evidence="2">The sequence shown here is derived from an EMBL/GenBank/DDBJ whole genome shotgun (WGS) entry which is preliminary data.</text>
</comment>
<evidence type="ECO:0000256" key="1">
    <source>
        <dbReference type="PROSITE-ProRule" id="PRU00023"/>
    </source>
</evidence>
<accession>A0ABU2L8T4</accession>
<feature type="repeat" description="ANK" evidence="1">
    <location>
        <begin position="3"/>
        <end position="35"/>
    </location>
</feature>
<proteinExistence type="predicted"/>